<dbReference type="Proteomes" id="UP000245974">
    <property type="component" value="Unassembled WGS sequence"/>
</dbReference>
<dbReference type="EMBL" id="OOGT01000057">
    <property type="protein sequence ID" value="SPL70391.1"/>
    <property type="molecule type" value="Genomic_DNA"/>
</dbReference>
<accession>A0A2U3MYB5</accession>
<dbReference type="InParanoid" id="A0A2U3MYB5"/>
<dbReference type="RefSeq" id="WP_171334442.1">
    <property type="nucleotide sequence ID" value="NZ_OOGT01000057.1"/>
</dbReference>
<evidence type="ECO:0000313" key="2">
    <source>
        <dbReference type="Proteomes" id="UP000245974"/>
    </source>
</evidence>
<dbReference type="InterPro" id="IPR054635">
    <property type="entry name" value="PA1571-like"/>
</dbReference>
<keyword evidence="2" id="KW-1185">Reference proteome</keyword>
<dbReference type="NCBIfam" id="NF045613">
    <property type="entry name" value="PA1571_fam"/>
    <property type="match status" value="1"/>
</dbReference>
<gene>
    <name evidence="1" type="ORF">KPC_1569</name>
</gene>
<reference evidence="2" key="1">
    <citation type="submission" date="2018-03" db="EMBL/GenBank/DDBJ databases">
        <authorList>
            <person name="Blom J."/>
        </authorList>
    </citation>
    <scope>NUCLEOTIDE SEQUENCE [LARGE SCALE GENOMIC DNA]</scope>
    <source>
        <strain evidence="2">KPC-SM-21</strain>
    </source>
</reference>
<dbReference type="AlphaFoldDB" id="A0A2U3MYB5"/>
<name>A0A2U3MYB5_9GAMM</name>
<evidence type="ECO:0000313" key="1">
    <source>
        <dbReference type="EMBL" id="SPL70391.1"/>
    </source>
</evidence>
<protein>
    <submittedName>
        <fullName evidence="1">Uncharacterized protein</fullName>
    </submittedName>
</protein>
<organism evidence="1 2">
    <name type="scientific">Acinetobacter stercoris</name>
    <dbReference type="NCBI Taxonomy" id="2126983"/>
    <lineage>
        <taxon>Bacteria</taxon>
        <taxon>Pseudomonadati</taxon>
        <taxon>Pseudomonadota</taxon>
        <taxon>Gammaproteobacteria</taxon>
        <taxon>Moraxellales</taxon>
        <taxon>Moraxellaceae</taxon>
        <taxon>Acinetobacter</taxon>
    </lineage>
</organism>
<proteinExistence type="predicted"/>
<sequence>MNISEQILKRGLKHVLDGQKKNTCYMLDENGREVQITKAMVVTVCQQVLKQCRNIKN</sequence>